<dbReference type="Gene3D" id="3.30.1220.10">
    <property type="entry name" value="CobW-like, C-terminal domain"/>
    <property type="match status" value="1"/>
</dbReference>
<evidence type="ECO:0000313" key="10">
    <source>
        <dbReference type="Proteomes" id="UP000247498"/>
    </source>
</evidence>
<evidence type="ECO:0000259" key="7">
    <source>
        <dbReference type="Pfam" id="PF02492"/>
    </source>
</evidence>
<dbReference type="InParanoid" id="A0A2V0PC43"/>
<organism evidence="9 10">
    <name type="scientific">Raphidocelis subcapitata</name>
    <dbReference type="NCBI Taxonomy" id="307507"/>
    <lineage>
        <taxon>Eukaryota</taxon>
        <taxon>Viridiplantae</taxon>
        <taxon>Chlorophyta</taxon>
        <taxon>core chlorophytes</taxon>
        <taxon>Chlorophyceae</taxon>
        <taxon>CS clade</taxon>
        <taxon>Sphaeropleales</taxon>
        <taxon>Selenastraceae</taxon>
        <taxon>Raphidocelis</taxon>
    </lineage>
</organism>
<evidence type="ECO:0008006" key="11">
    <source>
        <dbReference type="Google" id="ProtNLM"/>
    </source>
</evidence>
<keyword evidence="1" id="KW-0547">Nucleotide-binding</keyword>
<dbReference type="SUPFAM" id="SSF52540">
    <property type="entry name" value="P-loop containing nucleoside triphosphate hydrolases"/>
    <property type="match status" value="1"/>
</dbReference>
<dbReference type="Proteomes" id="UP000247498">
    <property type="component" value="Unassembled WGS sequence"/>
</dbReference>
<evidence type="ECO:0000256" key="4">
    <source>
        <dbReference type="ARBA" id="ARBA00034320"/>
    </source>
</evidence>
<evidence type="ECO:0000313" key="9">
    <source>
        <dbReference type="EMBL" id="GBF97109.1"/>
    </source>
</evidence>
<dbReference type="EMBL" id="BDRX01000092">
    <property type="protein sequence ID" value="GBF97109.1"/>
    <property type="molecule type" value="Genomic_DNA"/>
</dbReference>
<keyword evidence="10" id="KW-1185">Reference proteome</keyword>
<dbReference type="AlphaFoldDB" id="A0A2V0PC43"/>
<evidence type="ECO:0000256" key="1">
    <source>
        <dbReference type="ARBA" id="ARBA00022741"/>
    </source>
</evidence>
<keyword evidence="3" id="KW-0143">Chaperone</keyword>
<dbReference type="Gene3D" id="3.40.50.300">
    <property type="entry name" value="P-loop containing nucleotide triphosphate hydrolases"/>
    <property type="match status" value="1"/>
</dbReference>
<feature type="domain" description="CobW/HypB/UreG nucleotide-binding" evidence="7">
    <location>
        <begin position="40"/>
        <end position="217"/>
    </location>
</feature>
<feature type="region of interest" description="Disordered" evidence="6">
    <location>
        <begin position="235"/>
        <end position="271"/>
    </location>
</feature>
<evidence type="ECO:0000256" key="6">
    <source>
        <dbReference type="SAM" id="MobiDB-lite"/>
    </source>
</evidence>
<dbReference type="InterPro" id="IPR036627">
    <property type="entry name" value="CobW-likC_sf"/>
</dbReference>
<dbReference type="SUPFAM" id="SSF90002">
    <property type="entry name" value="Hypothetical protein YjiA, C-terminal domain"/>
    <property type="match status" value="1"/>
</dbReference>
<evidence type="ECO:0000256" key="2">
    <source>
        <dbReference type="ARBA" id="ARBA00022801"/>
    </source>
</evidence>
<feature type="domain" description="CobW C-terminal" evidence="8">
    <location>
        <begin position="357"/>
        <end position="428"/>
    </location>
</feature>
<dbReference type="GO" id="GO:0016787">
    <property type="term" value="F:hydrolase activity"/>
    <property type="evidence" value="ECO:0007669"/>
    <property type="project" value="UniProtKB-KW"/>
</dbReference>
<dbReference type="GO" id="GO:0000166">
    <property type="term" value="F:nucleotide binding"/>
    <property type="evidence" value="ECO:0007669"/>
    <property type="project" value="UniProtKB-KW"/>
</dbReference>
<comment type="caution">
    <text evidence="9">The sequence shown here is derived from an EMBL/GenBank/DDBJ whole genome shotgun (WGS) entry which is preliminary data.</text>
</comment>
<dbReference type="PANTHER" id="PTHR13748">
    <property type="entry name" value="COBW-RELATED"/>
    <property type="match status" value="1"/>
</dbReference>
<protein>
    <recommendedName>
        <fullName evidence="11">CobW C-terminal domain-containing protein</fullName>
    </recommendedName>
</protein>
<comment type="similarity">
    <text evidence="4">Belongs to the SIMIBI class G3E GTPase family. ZNG1 subfamily.</text>
</comment>
<reference evidence="9 10" key="1">
    <citation type="journal article" date="2018" name="Sci. Rep.">
        <title>Raphidocelis subcapitata (=Pseudokirchneriella subcapitata) provides an insight into genome evolution and environmental adaptations in the Sphaeropleales.</title>
        <authorList>
            <person name="Suzuki S."/>
            <person name="Yamaguchi H."/>
            <person name="Nakajima N."/>
            <person name="Kawachi M."/>
        </authorList>
    </citation>
    <scope>NUCLEOTIDE SEQUENCE [LARGE SCALE GENOMIC DNA]</scope>
    <source>
        <strain evidence="9 10">NIES-35</strain>
    </source>
</reference>
<dbReference type="InterPro" id="IPR051316">
    <property type="entry name" value="Zinc-reg_GTPase_activator"/>
</dbReference>
<evidence type="ECO:0000256" key="5">
    <source>
        <dbReference type="ARBA" id="ARBA00049117"/>
    </source>
</evidence>
<dbReference type="InterPro" id="IPR027417">
    <property type="entry name" value="P-loop_NTPase"/>
</dbReference>
<dbReference type="InterPro" id="IPR011629">
    <property type="entry name" value="CobW-like_C"/>
</dbReference>
<dbReference type="Pfam" id="PF07683">
    <property type="entry name" value="CobW_C"/>
    <property type="match status" value="1"/>
</dbReference>
<evidence type="ECO:0000256" key="3">
    <source>
        <dbReference type="ARBA" id="ARBA00023186"/>
    </source>
</evidence>
<keyword evidence="2" id="KW-0378">Hydrolase</keyword>
<dbReference type="Pfam" id="PF02492">
    <property type="entry name" value="cobW"/>
    <property type="match status" value="1"/>
</dbReference>
<gene>
    <name evidence="9" type="ORF">Rsub_10120</name>
</gene>
<accession>A0A2V0PC43</accession>
<dbReference type="STRING" id="307507.A0A2V0PC43"/>
<proteinExistence type="inferred from homology"/>
<feature type="compositionally biased region" description="Basic and acidic residues" evidence="6">
    <location>
        <begin position="329"/>
        <end position="346"/>
    </location>
</feature>
<dbReference type="OrthoDB" id="550606at2759"/>
<dbReference type="PANTHER" id="PTHR13748:SF59">
    <property type="entry name" value="COBW C-TERMINAL DOMAIN-CONTAINING PROTEIN"/>
    <property type="match status" value="1"/>
</dbReference>
<feature type="region of interest" description="Disordered" evidence="6">
    <location>
        <begin position="287"/>
        <end position="346"/>
    </location>
</feature>
<name>A0A2V0PC43_9CHLO</name>
<evidence type="ECO:0000259" key="8">
    <source>
        <dbReference type="Pfam" id="PF07683"/>
    </source>
</evidence>
<dbReference type="InterPro" id="IPR003495">
    <property type="entry name" value="CobW/HypB/UreG_nucleotide-bd"/>
</dbReference>
<sequence length="636" mass="63850">MAAPAPSRELGEAAVVLSARYEQRLLQPRGAAADGARVVPALVVTGFLGSGKTTLVQHLLDACSASLRIGVLVNEVAALDVDSAALNARQRNAAVGVRAAELSGGCACCTVSGAFGDALAALVASSAYQELDYLVVETSGAADAAALAATLAGGGFALDLVVCVVDAEAGAAALERHPIARAQLEASDVVVLNKVDLASMGAVCDLEDAVRALAPGARPLRCRFGQVEAGALLDLTGGGRGGQQGHAHPHHQQHQQQQAEEEGKRGREGQSSAVGEVGFLSHEGQVTQAVGPRGGGGGGAAAVARREGGWRHGARQGGERPVGDGGGDDSGHDHGRGVHSHGSHDHSSFATLSFQMADAPLCMACFQVWVSEQLLATPGLFRAKGSVWLRERRALRYAFHLSGRQRAECAAQGCWDGPAGTRLALIGQCRGTLEGLRDGLLSGCTAGACGCAEGGSSGSSGGSDGGSSGSPAAAEFARLAAAHPRFRVLEPDNGGRGGGEDGCVVEFSCQAAPLHGVEAEAVNAQVLRRVNAAAAGAAAAAPLAAPAAPAAPIQERPPFLCAVAGAAMLSAATGLASAERPIASLQAGFRPGAAAADGAAAWRALDAAAAPVLRRAYAHVTSCKCDVAEAMRLEGS</sequence>
<comment type="catalytic activity">
    <reaction evidence="5">
        <text>GTP + H2O = GDP + phosphate + H(+)</text>
        <dbReference type="Rhea" id="RHEA:19669"/>
        <dbReference type="ChEBI" id="CHEBI:15377"/>
        <dbReference type="ChEBI" id="CHEBI:15378"/>
        <dbReference type="ChEBI" id="CHEBI:37565"/>
        <dbReference type="ChEBI" id="CHEBI:43474"/>
        <dbReference type="ChEBI" id="CHEBI:58189"/>
    </reaction>
    <physiologicalReaction direction="left-to-right" evidence="5">
        <dbReference type="Rhea" id="RHEA:19670"/>
    </physiologicalReaction>
</comment>
<dbReference type="CDD" id="cd03112">
    <property type="entry name" value="CobW-like"/>
    <property type="match status" value="1"/>
</dbReference>